<proteinExistence type="predicted"/>
<comment type="caution">
    <text evidence="1">The sequence shown here is derived from an EMBL/GenBank/DDBJ whole genome shotgun (WGS) entry which is preliminary data.</text>
</comment>
<sequence length="592" mass="67744">MPLRTKFREEMEFLHRIGREFAHENPQLAHFLGEEANDPDVQRLLEGVAFLTAKMSLKIEDDLPELTHSLLQLLWPNYLRPLPSMTMVRFEPMESEVTTRKRISRGTPLLSRAVEGVQCQFRTCKDVEIFPLRIATISDAHSLEKSIMRVELEPTSLDFVLSDMDCERLEFHLSGDDTTARNLYLWLARYLEQIRIDIDGTVRYLRPDVLEFPGFSPEEALLPYPQNVFDGYRILQEYFVFPQRFHFFALGQLRSLWPRHKCHRVRMEFHFSRSMPAGTRLHSGDLSLYCAPAVNLFPHSAEPILLNGRVADHRLTPAGLRPDAYEVFSIDEVSGWQNGAPGKPGRWLRTYHPFESLQHEIEHSQGRTALYYRTRLENSHGSSGIQHRIAFVRADETEYIGESETVSLSLTCTNRDLPLSLGAGDICLGTLGAMETPNFVRFRNITVPTPSYRPVLDGELHWSLISNLSLNYLSLLSVEPLRAVVRAYDFAALHDIRQARASHKRVAAILDARTAPADRLVRGLPVRGMRTKLRVDGSGFLCEGDLYLFCTVLSQFFSLYASINSFHMLEAVNTSNNEHYSWPMQIGKQPLI</sequence>
<evidence type="ECO:0000313" key="1">
    <source>
        <dbReference type="EMBL" id="TDN47266.1"/>
    </source>
</evidence>
<name>A0A4R6DQD3_9RHOO</name>
<reference evidence="1 2" key="1">
    <citation type="submission" date="2019-03" db="EMBL/GenBank/DDBJ databases">
        <title>Genomic Encyclopedia of Type Strains, Phase IV (KMG-IV): sequencing the most valuable type-strain genomes for metagenomic binning, comparative biology and taxonomic classification.</title>
        <authorList>
            <person name="Goeker M."/>
        </authorList>
    </citation>
    <scope>NUCLEOTIDE SEQUENCE [LARGE SCALE GENOMIC DNA]</scope>
    <source>
        <strain evidence="1 2">DSM 12121</strain>
    </source>
</reference>
<dbReference type="InterPro" id="IPR010269">
    <property type="entry name" value="T6SS_TssC-like"/>
</dbReference>
<dbReference type="PANTHER" id="PTHR35565:SF1">
    <property type="entry name" value="TYPE VI SECRETION SYSTEM CONTRACTILE SHEATH LARGE SUBUNIT"/>
    <property type="match status" value="1"/>
</dbReference>
<dbReference type="Pfam" id="PF05947">
    <property type="entry name" value="T6SS_TssF"/>
    <property type="match status" value="1"/>
</dbReference>
<protein>
    <submittedName>
        <fullName evidence="1">Type VI secretion system protein ImpG</fullName>
    </submittedName>
</protein>
<dbReference type="AlphaFoldDB" id="A0A4R6DQD3"/>
<dbReference type="InterPro" id="IPR010272">
    <property type="entry name" value="T6SS_TssF"/>
</dbReference>
<keyword evidence="2" id="KW-1185">Reference proteome</keyword>
<evidence type="ECO:0000313" key="2">
    <source>
        <dbReference type="Proteomes" id="UP000295129"/>
    </source>
</evidence>
<dbReference type="RefSeq" id="WP_133594337.1">
    <property type="nucleotide sequence ID" value="NZ_SNVV01000021.1"/>
</dbReference>
<dbReference type="PIRSF" id="PIRSF028304">
    <property type="entry name" value="UCP028304"/>
    <property type="match status" value="1"/>
</dbReference>
<dbReference type="PANTHER" id="PTHR35565">
    <property type="entry name" value="CYTOPLASMIC PROTEIN-RELATED"/>
    <property type="match status" value="1"/>
</dbReference>
<gene>
    <name evidence="1" type="ORF">C7389_12171</name>
</gene>
<dbReference type="NCBIfam" id="TIGR03359">
    <property type="entry name" value="VI_chp_6"/>
    <property type="match status" value="1"/>
</dbReference>
<accession>A0A4R6DQD3</accession>
<dbReference type="Proteomes" id="UP000295129">
    <property type="component" value="Unassembled WGS sequence"/>
</dbReference>
<organism evidence="1 2">
    <name type="scientific">Azoarcus indigens</name>
    <dbReference type="NCBI Taxonomy" id="29545"/>
    <lineage>
        <taxon>Bacteria</taxon>
        <taxon>Pseudomonadati</taxon>
        <taxon>Pseudomonadota</taxon>
        <taxon>Betaproteobacteria</taxon>
        <taxon>Rhodocyclales</taxon>
        <taxon>Zoogloeaceae</taxon>
        <taxon>Azoarcus</taxon>
    </lineage>
</organism>
<dbReference type="EMBL" id="SNVV01000021">
    <property type="protein sequence ID" value="TDN47266.1"/>
    <property type="molecule type" value="Genomic_DNA"/>
</dbReference>
<dbReference type="OrthoDB" id="9763676at2"/>